<sequence length="85" mass="9315">MALFSFFNKVTVSIGIYCCSTCHEFDKQDSLSIPKDGDHQIPRCQSLTGFPQPGWRSGMTQVSSPSATQVLSPVTILFKKSSPSE</sequence>
<evidence type="ECO:0000313" key="1">
    <source>
        <dbReference type="EMBL" id="GFR09486.1"/>
    </source>
</evidence>
<dbReference type="AlphaFoldDB" id="A0A8X6JJX1"/>
<reference evidence="1" key="1">
    <citation type="submission" date="2020-07" db="EMBL/GenBank/DDBJ databases">
        <title>Multicomponent nature underlies the extraordinary mechanical properties of spider dragline silk.</title>
        <authorList>
            <person name="Kono N."/>
            <person name="Nakamura H."/>
            <person name="Mori M."/>
            <person name="Yoshida Y."/>
            <person name="Ohtoshi R."/>
            <person name="Malay A.D."/>
            <person name="Moran D.A.P."/>
            <person name="Tomita M."/>
            <person name="Numata K."/>
            <person name="Arakawa K."/>
        </authorList>
    </citation>
    <scope>NUCLEOTIDE SEQUENCE</scope>
</reference>
<proteinExistence type="predicted"/>
<comment type="caution">
    <text evidence="1">The sequence shown here is derived from an EMBL/GenBank/DDBJ whole genome shotgun (WGS) entry which is preliminary data.</text>
</comment>
<keyword evidence="2" id="KW-1185">Reference proteome</keyword>
<name>A0A8X6JJX1_TRICU</name>
<organism evidence="1 2">
    <name type="scientific">Trichonephila clavata</name>
    <name type="common">Joro spider</name>
    <name type="synonym">Nephila clavata</name>
    <dbReference type="NCBI Taxonomy" id="2740835"/>
    <lineage>
        <taxon>Eukaryota</taxon>
        <taxon>Metazoa</taxon>
        <taxon>Ecdysozoa</taxon>
        <taxon>Arthropoda</taxon>
        <taxon>Chelicerata</taxon>
        <taxon>Arachnida</taxon>
        <taxon>Araneae</taxon>
        <taxon>Araneomorphae</taxon>
        <taxon>Entelegynae</taxon>
        <taxon>Araneoidea</taxon>
        <taxon>Nephilidae</taxon>
        <taxon>Trichonephila</taxon>
    </lineage>
</organism>
<accession>A0A8X6JJX1</accession>
<protein>
    <submittedName>
        <fullName evidence="1">Uncharacterized protein</fullName>
    </submittedName>
</protein>
<dbReference type="Proteomes" id="UP000887116">
    <property type="component" value="Unassembled WGS sequence"/>
</dbReference>
<evidence type="ECO:0000313" key="2">
    <source>
        <dbReference type="Proteomes" id="UP000887116"/>
    </source>
</evidence>
<gene>
    <name evidence="1" type="ORF">TNCT_470521</name>
</gene>
<dbReference type="EMBL" id="BMAO01016553">
    <property type="protein sequence ID" value="GFR09486.1"/>
    <property type="molecule type" value="Genomic_DNA"/>
</dbReference>